<keyword evidence="2" id="KW-1185">Reference proteome</keyword>
<organism evidence="1 2">
    <name type="scientific">Rhizosphaericola mali</name>
    <dbReference type="NCBI Taxonomy" id="2545455"/>
    <lineage>
        <taxon>Bacteria</taxon>
        <taxon>Pseudomonadati</taxon>
        <taxon>Bacteroidota</taxon>
        <taxon>Chitinophagia</taxon>
        <taxon>Chitinophagales</taxon>
        <taxon>Chitinophagaceae</taxon>
        <taxon>Rhizosphaericola</taxon>
    </lineage>
</organism>
<evidence type="ECO:0000313" key="1">
    <source>
        <dbReference type="EMBL" id="QES89070.1"/>
    </source>
</evidence>
<reference evidence="1 2" key="1">
    <citation type="submission" date="2019-09" db="EMBL/GenBank/DDBJ databases">
        <title>Complete genome sequence of Arachidicoccus sp. B3-10 isolated from apple orchard soil.</title>
        <authorList>
            <person name="Kim H.S."/>
            <person name="Han K.-I."/>
            <person name="Suh M.K."/>
            <person name="Lee K.C."/>
            <person name="Eom M.K."/>
            <person name="Kim J.-S."/>
            <person name="Kang S.W."/>
            <person name="Sin Y."/>
            <person name="Lee J.-S."/>
        </authorList>
    </citation>
    <scope>NUCLEOTIDE SEQUENCE [LARGE SCALE GENOMIC DNA]</scope>
    <source>
        <strain evidence="1 2">B3-10</strain>
    </source>
</reference>
<dbReference type="EMBL" id="CP044016">
    <property type="protein sequence ID" value="QES89070.1"/>
    <property type="molecule type" value="Genomic_DNA"/>
</dbReference>
<accession>A0A5P2G5N3</accession>
<dbReference type="AlphaFoldDB" id="A0A5P2G5N3"/>
<dbReference type="Proteomes" id="UP000292424">
    <property type="component" value="Chromosome"/>
</dbReference>
<name>A0A5P2G5N3_9BACT</name>
<proteinExistence type="predicted"/>
<evidence type="ECO:0000313" key="2">
    <source>
        <dbReference type="Proteomes" id="UP000292424"/>
    </source>
</evidence>
<dbReference type="RefSeq" id="WP_131330016.1">
    <property type="nucleotide sequence ID" value="NZ_CP044016.1"/>
</dbReference>
<gene>
    <name evidence="1" type="ORF">E0W69_010510</name>
</gene>
<sequence length="96" mass="11508">MKKEMNLTKAEIMNHLNGFMDQVKSLNESVDLDRLKSIHRELEGFLSRLISDDHDVFFESLKVYNQTGTWCNKTFLKRIIQHFQEKWSLQPKVFVY</sequence>
<protein>
    <submittedName>
        <fullName evidence="1">Uncharacterized protein</fullName>
    </submittedName>
</protein>
<dbReference type="KEGG" id="arac:E0W69_010510"/>